<keyword evidence="5" id="KW-0378">Hydrolase</keyword>
<comment type="similarity">
    <text evidence="3">Belongs to the peptidase C56 family. HSP31-like subfamily.</text>
</comment>
<dbReference type="InterPro" id="IPR002818">
    <property type="entry name" value="DJ-1/PfpI"/>
</dbReference>
<dbReference type="PANTHER" id="PTHR48094">
    <property type="entry name" value="PROTEIN/NUCLEIC ACID DEGLYCASE DJ-1-RELATED"/>
    <property type="match status" value="1"/>
</dbReference>
<dbReference type="GO" id="GO:0008233">
    <property type="term" value="F:peptidase activity"/>
    <property type="evidence" value="ECO:0007669"/>
    <property type="project" value="UniProtKB-KW"/>
</dbReference>
<dbReference type="GO" id="GO:0019172">
    <property type="term" value="F:glyoxalase III activity"/>
    <property type="evidence" value="ECO:0007669"/>
    <property type="project" value="TreeGrafter"/>
</dbReference>
<proteinExistence type="inferred from homology"/>
<dbReference type="GO" id="GO:0006508">
    <property type="term" value="P:proteolysis"/>
    <property type="evidence" value="ECO:0007669"/>
    <property type="project" value="UniProtKB-KW"/>
</dbReference>
<keyword evidence="2" id="KW-0456">Lyase</keyword>
<dbReference type="RefSeq" id="WP_125850716.1">
    <property type="nucleotide sequence ID" value="NZ_JACHXH010000039.1"/>
</dbReference>
<protein>
    <submittedName>
        <fullName evidence="5">Putative intracellular protease/amidase</fullName>
    </submittedName>
    <submittedName>
        <fullName evidence="6">Type 1 glutamine amidotransferase domain-containing protein</fullName>
    </submittedName>
</protein>
<gene>
    <name evidence="6" type="ORF">EFD55_31260</name>
    <name evidence="5" type="ORF">FHS26_006643</name>
</gene>
<sequence length="227" mass="24528">MKIAIVLTSHDQLGDTGKKTGFWLEELAAPYLLFREAGVDITLASPKGGFPSLDPRSCEAAYQTDDTRRFENDASAMASLKATRRLSSIAAAEFDAVFFSGGYGALWDLTNDPDALSLIETMLATSKPVALVSHAPGILTNVRTPDDRPITMGLEVTGFTNSEESVMQFREVVPFLLEDLLKSQGAKFSAAEDFNSYVIRDGLLVTGQNPSSSRTAAITLLIALRTE</sequence>
<dbReference type="InterPro" id="IPR050325">
    <property type="entry name" value="Prot/Nucl_acid_deglycase"/>
</dbReference>
<dbReference type="Proteomes" id="UP000518315">
    <property type="component" value="Unassembled WGS sequence"/>
</dbReference>
<comment type="caution">
    <text evidence="6">The sequence shown here is derived from an EMBL/GenBank/DDBJ whole genome shotgun (WGS) entry which is preliminary data.</text>
</comment>
<evidence type="ECO:0000256" key="1">
    <source>
        <dbReference type="ARBA" id="ARBA00023016"/>
    </source>
</evidence>
<evidence type="ECO:0000256" key="2">
    <source>
        <dbReference type="ARBA" id="ARBA00023239"/>
    </source>
</evidence>
<keyword evidence="1" id="KW-0346">Stress response</keyword>
<reference evidence="6 7" key="1">
    <citation type="submission" date="2018-11" db="EMBL/GenBank/DDBJ databases">
        <authorList>
            <person name="Huo Y."/>
        </authorList>
    </citation>
    <scope>NUCLEOTIDE SEQUENCE [LARGE SCALE GENOMIC DNA]</scope>
    <source>
        <strain evidence="6 7">DSM 30132</strain>
    </source>
</reference>
<feature type="domain" description="DJ-1/PfpI" evidence="4">
    <location>
        <begin position="25"/>
        <end position="214"/>
    </location>
</feature>
<evidence type="ECO:0000313" key="6">
    <source>
        <dbReference type="EMBL" id="RSB60939.1"/>
    </source>
</evidence>
<dbReference type="AlphaFoldDB" id="A0A3R9A8W2"/>
<dbReference type="CDD" id="cd03141">
    <property type="entry name" value="GATase1_Hsp31_like"/>
    <property type="match status" value="1"/>
</dbReference>
<dbReference type="SUPFAM" id="SSF52317">
    <property type="entry name" value="Class I glutamine amidotransferase-like"/>
    <property type="match status" value="1"/>
</dbReference>
<dbReference type="GO" id="GO:0005737">
    <property type="term" value="C:cytoplasm"/>
    <property type="evidence" value="ECO:0007669"/>
    <property type="project" value="TreeGrafter"/>
</dbReference>
<dbReference type="InterPro" id="IPR029062">
    <property type="entry name" value="Class_I_gatase-like"/>
</dbReference>
<evidence type="ECO:0000256" key="3">
    <source>
        <dbReference type="ARBA" id="ARBA00038493"/>
    </source>
</evidence>
<dbReference type="PANTHER" id="PTHR48094:SF11">
    <property type="entry name" value="GLUTATHIONE-INDEPENDENT GLYOXALASE HSP31-RELATED"/>
    <property type="match status" value="1"/>
</dbReference>
<reference evidence="5 8" key="2">
    <citation type="submission" date="2020-08" db="EMBL/GenBank/DDBJ databases">
        <title>Genomic Encyclopedia of Type Strains, Phase III (KMG-III): the genomes of soil and plant-associated and newly described type strains.</title>
        <authorList>
            <person name="Whitman W."/>
        </authorList>
    </citation>
    <scope>NUCLEOTIDE SEQUENCE [LARGE SCALE GENOMIC DNA]</scope>
    <source>
        <strain evidence="5 8">CECT 4113</strain>
    </source>
</reference>
<dbReference type="GO" id="GO:0019243">
    <property type="term" value="P:methylglyoxal catabolic process to D-lactate via S-lactoyl-glutathione"/>
    <property type="evidence" value="ECO:0007669"/>
    <property type="project" value="TreeGrafter"/>
</dbReference>
<keyword evidence="6" id="KW-0315">Glutamine amidotransferase</keyword>
<organism evidence="6 7">
    <name type="scientific">Rhizobium pisi</name>
    <dbReference type="NCBI Taxonomy" id="574561"/>
    <lineage>
        <taxon>Bacteria</taxon>
        <taxon>Pseudomonadati</taxon>
        <taxon>Pseudomonadota</taxon>
        <taxon>Alphaproteobacteria</taxon>
        <taxon>Hyphomicrobiales</taxon>
        <taxon>Rhizobiaceae</taxon>
        <taxon>Rhizobium/Agrobacterium group</taxon>
        <taxon>Rhizobium</taxon>
    </lineage>
</organism>
<dbReference type="Pfam" id="PF01965">
    <property type="entry name" value="DJ-1_PfpI"/>
    <property type="match status" value="1"/>
</dbReference>
<keyword evidence="5" id="KW-0645">Protease</keyword>
<dbReference type="EMBL" id="RJJT01000036">
    <property type="protein sequence ID" value="RSB60939.1"/>
    <property type="molecule type" value="Genomic_DNA"/>
</dbReference>
<accession>A0A3R9A8W2</accession>
<evidence type="ECO:0000313" key="8">
    <source>
        <dbReference type="Proteomes" id="UP000518315"/>
    </source>
</evidence>
<evidence type="ECO:0000259" key="4">
    <source>
        <dbReference type="Pfam" id="PF01965"/>
    </source>
</evidence>
<dbReference type="GO" id="GO:0016740">
    <property type="term" value="F:transferase activity"/>
    <property type="evidence" value="ECO:0007669"/>
    <property type="project" value="UniProtKB-KW"/>
</dbReference>
<evidence type="ECO:0000313" key="7">
    <source>
        <dbReference type="Proteomes" id="UP000277279"/>
    </source>
</evidence>
<evidence type="ECO:0000313" key="5">
    <source>
        <dbReference type="EMBL" id="MBB3138864.1"/>
    </source>
</evidence>
<dbReference type="Gene3D" id="3.40.50.880">
    <property type="match status" value="1"/>
</dbReference>
<dbReference type="OrthoDB" id="9792284at2"/>
<keyword evidence="8" id="KW-1185">Reference proteome</keyword>
<name>A0A3R9A8W2_9HYPH</name>
<dbReference type="Proteomes" id="UP000277279">
    <property type="component" value="Unassembled WGS sequence"/>
</dbReference>
<dbReference type="EMBL" id="JACHXH010000039">
    <property type="protein sequence ID" value="MBB3138864.1"/>
    <property type="molecule type" value="Genomic_DNA"/>
</dbReference>
<keyword evidence="6" id="KW-0808">Transferase</keyword>